<protein>
    <submittedName>
        <fullName evidence="1">Uncharacterized protein</fullName>
    </submittedName>
</protein>
<sequence>MGAAIKIGSMLREWGRSCLVAPLVFGALVTAGSAQSQGSGDTIGDLVRTSTFSSADHVNVGKSNVVKQACFFREQGSSHMLDIGVSADGAFIRLAYGDGPLPADSIPKPTLQVFAGKQLTKLVDGDMKVTGEYEPIQVYDGAANYTPNIATRYGSGFIVVTSGDTRSFLGIVARARGEFIVVRSASDPRKVDVVAIYDFKESTMSALLSCAKKLFR</sequence>
<gene>
    <name evidence="1" type="ORF">KMZ29_09155</name>
</gene>
<dbReference type="EMBL" id="CP076134">
    <property type="protein sequence ID" value="QWG14801.1"/>
    <property type="molecule type" value="Genomic_DNA"/>
</dbReference>
<dbReference type="RefSeq" id="WP_215623395.1">
    <property type="nucleotide sequence ID" value="NZ_CP076134.1"/>
</dbReference>
<dbReference type="AlphaFoldDB" id="A0A975NHU3"/>
<reference evidence="1" key="1">
    <citation type="submission" date="2021-06" db="EMBL/GenBank/DDBJ databases">
        <title>Bradyrhizobium sp. S2-20-1 Genome sequencing.</title>
        <authorList>
            <person name="Jin L."/>
        </authorList>
    </citation>
    <scope>NUCLEOTIDE SEQUENCE</scope>
    <source>
        <strain evidence="1">S2-20-1</strain>
    </source>
</reference>
<evidence type="ECO:0000313" key="1">
    <source>
        <dbReference type="EMBL" id="QWG14801.1"/>
    </source>
</evidence>
<proteinExistence type="predicted"/>
<evidence type="ECO:0000313" key="2">
    <source>
        <dbReference type="Proteomes" id="UP000680839"/>
    </source>
</evidence>
<accession>A0A975NHU3</accession>
<name>A0A975NHU3_9BRAD</name>
<organism evidence="1 2">
    <name type="scientific">Bradyrhizobium sediminis</name>
    <dbReference type="NCBI Taxonomy" id="2840469"/>
    <lineage>
        <taxon>Bacteria</taxon>
        <taxon>Pseudomonadati</taxon>
        <taxon>Pseudomonadota</taxon>
        <taxon>Alphaproteobacteria</taxon>
        <taxon>Hyphomicrobiales</taxon>
        <taxon>Nitrobacteraceae</taxon>
        <taxon>Bradyrhizobium</taxon>
    </lineage>
</organism>
<dbReference type="Proteomes" id="UP000680839">
    <property type="component" value="Chromosome"/>
</dbReference>